<dbReference type="Proteomes" id="UP001396898">
    <property type="component" value="Unassembled WGS sequence"/>
</dbReference>
<protein>
    <submittedName>
        <fullName evidence="3">UbiD family decarboxylase</fullName>
    </submittedName>
</protein>
<dbReference type="Pfam" id="PF02423">
    <property type="entry name" value="OCD_Mu_crystall"/>
    <property type="match status" value="1"/>
</dbReference>
<evidence type="ECO:0000313" key="4">
    <source>
        <dbReference type="Proteomes" id="UP001396898"/>
    </source>
</evidence>
<dbReference type="InterPro" id="IPR023401">
    <property type="entry name" value="ODC_N"/>
</dbReference>
<evidence type="ECO:0000313" key="3">
    <source>
        <dbReference type="EMBL" id="KAK8018117.1"/>
    </source>
</evidence>
<dbReference type="PANTHER" id="PTHR13812">
    <property type="entry name" value="KETIMINE REDUCTASE MU-CRYSTALLIN"/>
    <property type="match status" value="1"/>
</dbReference>
<feature type="region of interest" description="Disordered" evidence="2">
    <location>
        <begin position="385"/>
        <end position="450"/>
    </location>
</feature>
<dbReference type="Gene3D" id="3.30.1780.10">
    <property type="entry name" value="ornithine cyclodeaminase, domain 1"/>
    <property type="match status" value="1"/>
</dbReference>
<reference evidence="3 4" key="1">
    <citation type="submission" date="2023-01" db="EMBL/GenBank/DDBJ databases">
        <title>Analysis of 21 Apiospora genomes using comparative genomics revels a genus with tremendous synthesis potential of carbohydrate active enzymes and secondary metabolites.</title>
        <authorList>
            <person name="Sorensen T."/>
        </authorList>
    </citation>
    <scope>NUCLEOTIDE SEQUENCE [LARGE SCALE GENOMIC DNA]</scope>
    <source>
        <strain evidence="3 4">CBS 20057</strain>
    </source>
</reference>
<proteinExistence type="inferred from homology"/>
<comment type="similarity">
    <text evidence="1">Belongs to the ornithine cyclodeaminase/mu-crystallin family.</text>
</comment>
<evidence type="ECO:0000256" key="1">
    <source>
        <dbReference type="ARBA" id="ARBA00008903"/>
    </source>
</evidence>
<accession>A0ABR1RTA7</accession>
<dbReference type="EMBL" id="JAQQWI010000010">
    <property type="protein sequence ID" value="KAK8018117.1"/>
    <property type="molecule type" value="Genomic_DNA"/>
</dbReference>
<dbReference type="Gene3D" id="3.40.50.720">
    <property type="entry name" value="NAD(P)-binding Rossmann-like Domain"/>
    <property type="match status" value="1"/>
</dbReference>
<evidence type="ECO:0000256" key="2">
    <source>
        <dbReference type="SAM" id="MobiDB-lite"/>
    </source>
</evidence>
<dbReference type="InterPro" id="IPR003462">
    <property type="entry name" value="ODC_Mu_crystall"/>
</dbReference>
<feature type="compositionally biased region" description="Polar residues" evidence="2">
    <location>
        <begin position="411"/>
        <end position="421"/>
    </location>
</feature>
<keyword evidence="4" id="KW-1185">Reference proteome</keyword>
<sequence>MSLTVLSDDDIRNICESLTGAETEALADQMRSALRDYSTGTQNIEAGLIHQPERTVVHSNATNATTLFMPSINADGHAVKVVTLSGGNAAPGKPAVKPTGSVTVFSPQGVPTGFLHAKTLTAFRTALASSCLLTKRQHVRTLTVFGSGLQAYWHVRLALQLRGDKVKQVYVINRQFSDSAQTILKKFYDVPLATREREGWADARFAVLTPSYGEYERLTKEYVRAADVIYCCTPSHEPLFDPTILTNTNGRRKGRLIVAIGSYKPEMREIPRELLEQAVRGTHGSAGIHFHKHATEGGVVVVDTLDGALKEAGEIIEAGIQPNQMVELGELVMIRKAAEEEDSIASASTPGSTLSSTDISSDLDKLDLASGSSAMSSIYGRNSAEAALERRGSGSGDAGGGESSGRGTGSPKRSGSYTSLFSKVHKRRSSSQGSIRAKQQQQQQQQQDQPDHLARWLTSGNVIYKSVGLGLMDLVVGTELIRLAKEKGMGHHIADFS</sequence>
<feature type="compositionally biased region" description="Low complexity" evidence="2">
    <location>
        <begin position="439"/>
        <end position="448"/>
    </location>
</feature>
<feature type="compositionally biased region" description="Gly residues" evidence="2">
    <location>
        <begin position="393"/>
        <end position="408"/>
    </location>
</feature>
<gene>
    <name evidence="3" type="ORF">PG991_007307</name>
</gene>
<name>A0ABR1RTA7_9PEZI</name>
<comment type="caution">
    <text evidence="3">The sequence shown here is derived from an EMBL/GenBank/DDBJ whole genome shotgun (WGS) entry which is preliminary data.</text>
</comment>
<dbReference type="PANTHER" id="PTHR13812:SF19">
    <property type="entry name" value="KETIMINE REDUCTASE MU-CRYSTALLIN"/>
    <property type="match status" value="1"/>
</dbReference>
<dbReference type="InterPro" id="IPR036291">
    <property type="entry name" value="NAD(P)-bd_dom_sf"/>
</dbReference>
<dbReference type="SUPFAM" id="SSF51735">
    <property type="entry name" value="NAD(P)-binding Rossmann-fold domains"/>
    <property type="match status" value="1"/>
</dbReference>
<organism evidence="3 4">
    <name type="scientific">Apiospora marii</name>
    <dbReference type="NCBI Taxonomy" id="335849"/>
    <lineage>
        <taxon>Eukaryota</taxon>
        <taxon>Fungi</taxon>
        <taxon>Dikarya</taxon>
        <taxon>Ascomycota</taxon>
        <taxon>Pezizomycotina</taxon>
        <taxon>Sordariomycetes</taxon>
        <taxon>Xylariomycetidae</taxon>
        <taxon>Amphisphaeriales</taxon>
        <taxon>Apiosporaceae</taxon>
        <taxon>Apiospora</taxon>
    </lineage>
</organism>